<dbReference type="GO" id="GO:0006281">
    <property type="term" value="P:DNA repair"/>
    <property type="evidence" value="ECO:0007669"/>
    <property type="project" value="InterPro"/>
</dbReference>
<evidence type="ECO:0000256" key="6">
    <source>
        <dbReference type="ARBA" id="ARBA00022723"/>
    </source>
</evidence>
<comment type="function">
    <text evidence="13">Endoribonuclease that specifically cleaves inosine-containing RNAs: cleaves RNA at the second phosphodiester bond 3' to inosine. Active against both single-stranded and double-stranded RNAs. Has strong preference for single-stranded RNAs (ssRNAs) toward double-stranded RNAs (dsRNAs). Cleaves mRNAs and tRNAs containing inosine. Also able to cleave structure-specific dsRNA substrates containing the specific sites 5'-IIUI-3' and 5'-UIUU-3'. Inosine is present in a number of RNAs following editing; the function of inosine-specific endoribonuclease is still unclear: it could either play a regulatory role in edited RNAs, or be involved in antiviral response by removing the hyperedited long viral dsRNA genome that has undergone A-to-I editing. Binds branched DNA structures.</text>
</comment>
<comment type="cofactor">
    <cofactor evidence="1">
        <name>Mg(2+)</name>
        <dbReference type="ChEBI" id="CHEBI:18420"/>
    </cofactor>
</comment>
<dbReference type="CDD" id="cd06559">
    <property type="entry name" value="Endonuclease_V"/>
    <property type="match status" value="1"/>
</dbReference>
<keyword evidence="12" id="KW-0539">Nucleus</keyword>
<dbReference type="Proteomes" id="UP000838412">
    <property type="component" value="Chromosome 17"/>
</dbReference>
<dbReference type="GO" id="GO:0046872">
    <property type="term" value="F:metal ion binding"/>
    <property type="evidence" value="ECO:0007669"/>
    <property type="project" value="UniProtKB-KW"/>
</dbReference>
<protein>
    <recommendedName>
        <fullName evidence="16">Endonuclease V</fullName>
    </recommendedName>
</protein>
<evidence type="ECO:0000256" key="3">
    <source>
        <dbReference type="ARBA" id="ARBA00004604"/>
    </source>
</evidence>
<evidence type="ECO:0000256" key="10">
    <source>
        <dbReference type="ARBA" id="ARBA00022884"/>
    </source>
</evidence>
<keyword evidence="7" id="KW-0255">Endonuclease</keyword>
<evidence type="ECO:0000256" key="8">
    <source>
        <dbReference type="ARBA" id="ARBA00022801"/>
    </source>
</evidence>
<sequence length="353" mass="39261">MLELQTPLIFHGMCLPSCMVGREAFQNTPPPQESQNCRQPTRTSAACETVTVKFLLLEDNQSMVSMFHLGWFGGTVLNRSVSSVGAVLTDVRRYLGILTFTERMKEQWRKEQVTLKEKLLEQDTEEWQHAENDATPFYGLKYVAGLDLSYAKDDPEKACASLVVMSYPDLKVVYSDCTPVQVTAPYVPGFLCAREVGFHVQMVERLQQSASEYMPQVILVDGNGKLHPSEFGIACHLGVLTDLPTVGVAKNPFTGFDGMTKEKHKNVSVEQLKKGGDTFLVVGTSGKVYGRALLSKDGTTSPVYVSVGHRVTLDTAVKLVYACCQYRIPEPIRQADIRSREYIRLHFGSDSST</sequence>
<evidence type="ECO:0000256" key="11">
    <source>
        <dbReference type="ARBA" id="ARBA00023125"/>
    </source>
</evidence>
<gene>
    <name evidence="17" type="primary">ENDOV</name>
    <name evidence="17" type="ORF">BLAG_LOCUS10623</name>
</gene>
<dbReference type="PANTHER" id="PTHR28511:SF1">
    <property type="entry name" value="ENDONUCLEASE V"/>
    <property type="match status" value="1"/>
</dbReference>
<keyword evidence="5" id="KW-0540">Nuclease</keyword>
<evidence type="ECO:0000256" key="1">
    <source>
        <dbReference type="ARBA" id="ARBA00001946"/>
    </source>
</evidence>
<keyword evidence="4" id="KW-0963">Cytoplasm</keyword>
<evidence type="ECO:0000256" key="7">
    <source>
        <dbReference type="ARBA" id="ARBA00022759"/>
    </source>
</evidence>
<organism evidence="17 18">
    <name type="scientific">Branchiostoma lanceolatum</name>
    <name type="common">Common lancelet</name>
    <name type="synonym">Amphioxus lanceolatum</name>
    <dbReference type="NCBI Taxonomy" id="7740"/>
    <lineage>
        <taxon>Eukaryota</taxon>
        <taxon>Metazoa</taxon>
        <taxon>Chordata</taxon>
        <taxon>Cephalochordata</taxon>
        <taxon>Leptocardii</taxon>
        <taxon>Amphioxiformes</taxon>
        <taxon>Branchiostomatidae</taxon>
        <taxon>Branchiostoma</taxon>
    </lineage>
</organism>
<evidence type="ECO:0000256" key="5">
    <source>
        <dbReference type="ARBA" id="ARBA00022722"/>
    </source>
</evidence>
<dbReference type="GO" id="GO:0003677">
    <property type="term" value="F:DNA binding"/>
    <property type="evidence" value="ECO:0007669"/>
    <property type="project" value="UniProtKB-KW"/>
</dbReference>
<keyword evidence="6" id="KW-0479">Metal-binding</keyword>
<keyword evidence="11" id="KW-0238">DNA-binding</keyword>
<evidence type="ECO:0000256" key="15">
    <source>
        <dbReference type="ARBA" id="ARBA00061971"/>
    </source>
</evidence>
<dbReference type="HAMAP" id="MF_00801">
    <property type="entry name" value="Endonuclease_5"/>
    <property type="match status" value="1"/>
</dbReference>
<comment type="similarity">
    <text evidence="14">Belongs to the endonuclease V family.</text>
</comment>
<keyword evidence="18" id="KW-1185">Reference proteome</keyword>
<comment type="subunit">
    <text evidence="15">Monomer. Interacts with PABPC1; the interaction is RNA-dependent and stimulates ENDOV activity.</text>
</comment>
<dbReference type="GO" id="GO:0010494">
    <property type="term" value="C:cytoplasmic stress granule"/>
    <property type="evidence" value="ECO:0007669"/>
    <property type="project" value="UniProtKB-SubCell"/>
</dbReference>
<name>A0A8J9Z855_BRALA</name>
<accession>A0A8J9Z855</accession>
<dbReference type="PANTHER" id="PTHR28511">
    <property type="entry name" value="ENDONUCLEASE V"/>
    <property type="match status" value="1"/>
</dbReference>
<dbReference type="GO" id="GO:0016891">
    <property type="term" value="F:RNA endonuclease activity producing 5'-phosphomonoesters, hydrolytic mechanism"/>
    <property type="evidence" value="ECO:0007669"/>
    <property type="project" value="TreeGrafter"/>
</dbReference>
<evidence type="ECO:0000256" key="2">
    <source>
        <dbReference type="ARBA" id="ARBA00004210"/>
    </source>
</evidence>
<evidence type="ECO:0000256" key="4">
    <source>
        <dbReference type="ARBA" id="ARBA00022490"/>
    </source>
</evidence>
<dbReference type="InterPro" id="IPR007581">
    <property type="entry name" value="Endonuclease-V"/>
</dbReference>
<proteinExistence type="inferred from homology"/>
<dbReference type="AlphaFoldDB" id="A0A8J9Z855"/>
<evidence type="ECO:0000313" key="17">
    <source>
        <dbReference type="EMBL" id="CAH1249572.1"/>
    </source>
</evidence>
<evidence type="ECO:0000256" key="16">
    <source>
        <dbReference type="ARBA" id="ARBA00071695"/>
    </source>
</evidence>
<reference evidence="17" key="1">
    <citation type="submission" date="2022-01" db="EMBL/GenBank/DDBJ databases">
        <authorList>
            <person name="Braso-Vives M."/>
        </authorList>
    </citation>
    <scope>NUCLEOTIDE SEQUENCE</scope>
</reference>
<evidence type="ECO:0000256" key="13">
    <source>
        <dbReference type="ARBA" id="ARBA00056032"/>
    </source>
</evidence>
<evidence type="ECO:0000313" key="18">
    <source>
        <dbReference type="Proteomes" id="UP000838412"/>
    </source>
</evidence>
<dbReference type="OrthoDB" id="20018at2759"/>
<dbReference type="FunFam" id="3.30.2170.10:FF:000002">
    <property type="entry name" value="Endonuclease V"/>
    <property type="match status" value="1"/>
</dbReference>
<keyword evidence="10" id="KW-0694">RNA-binding</keyword>
<dbReference type="GO" id="GO:0005730">
    <property type="term" value="C:nucleolus"/>
    <property type="evidence" value="ECO:0007669"/>
    <property type="project" value="UniProtKB-SubCell"/>
</dbReference>
<evidence type="ECO:0000256" key="9">
    <source>
        <dbReference type="ARBA" id="ARBA00022842"/>
    </source>
</evidence>
<dbReference type="Gene3D" id="3.30.2170.10">
    <property type="entry name" value="archaeoglobus fulgidus dsm 4304 superfamily"/>
    <property type="match status" value="1"/>
</dbReference>
<dbReference type="Pfam" id="PF04493">
    <property type="entry name" value="Endonuclease_5"/>
    <property type="match status" value="1"/>
</dbReference>
<evidence type="ECO:0000256" key="14">
    <source>
        <dbReference type="ARBA" id="ARBA00061268"/>
    </source>
</evidence>
<keyword evidence="9" id="KW-0460">Magnesium</keyword>
<evidence type="ECO:0000256" key="12">
    <source>
        <dbReference type="ARBA" id="ARBA00023242"/>
    </source>
</evidence>
<keyword evidence="8" id="KW-0378">Hydrolase</keyword>
<comment type="subcellular location">
    <subcellularLocation>
        <location evidence="2">Cytoplasm</location>
        <location evidence="2">Stress granule</location>
    </subcellularLocation>
    <subcellularLocation>
        <location evidence="3">Nucleus</location>
        <location evidence="3">Nucleolus</location>
    </subcellularLocation>
</comment>
<dbReference type="EMBL" id="OV696702">
    <property type="protein sequence ID" value="CAH1249572.1"/>
    <property type="molecule type" value="Genomic_DNA"/>
</dbReference>
<dbReference type="GO" id="GO:0003727">
    <property type="term" value="F:single-stranded RNA binding"/>
    <property type="evidence" value="ECO:0007669"/>
    <property type="project" value="TreeGrafter"/>
</dbReference>